<gene>
    <name evidence="1" type="ORF">GO941_01420</name>
</gene>
<dbReference type="EMBL" id="WPVZ01000094">
    <property type="protein sequence ID" value="MVL44155.1"/>
    <property type="molecule type" value="Genomic_DNA"/>
</dbReference>
<dbReference type="Proteomes" id="UP000434412">
    <property type="component" value="Unassembled WGS sequence"/>
</dbReference>
<name>A0A6B0C7J1_STAAU</name>
<organism evidence="1 2">
    <name type="scientific">Staphylococcus aureus</name>
    <dbReference type="NCBI Taxonomy" id="1280"/>
    <lineage>
        <taxon>Bacteria</taxon>
        <taxon>Bacillati</taxon>
        <taxon>Bacillota</taxon>
        <taxon>Bacilli</taxon>
        <taxon>Bacillales</taxon>
        <taxon>Staphylococcaceae</taxon>
        <taxon>Staphylococcus</taxon>
    </lineage>
</organism>
<dbReference type="AlphaFoldDB" id="A0A6B0C7J1"/>
<evidence type="ECO:0000313" key="1">
    <source>
        <dbReference type="EMBL" id="MVL44155.1"/>
    </source>
</evidence>
<proteinExistence type="predicted"/>
<protein>
    <submittedName>
        <fullName evidence="1">Aminodeoxychorismate synthase component I</fullName>
    </submittedName>
</protein>
<accession>A0A6B0C7J1</accession>
<evidence type="ECO:0000313" key="2">
    <source>
        <dbReference type="Proteomes" id="UP000434412"/>
    </source>
</evidence>
<feature type="non-terminal residue" evidence="1">
    <location>
        <position position="80"/>
    </location>
</feature>
<comment type="caution">
    <text evidence="1">The sequence shown here is derived from an EMBL/GenBank/DDBJ whole genome shotgun (WGS) entry which is preliminary data.</text>
</comment>
<reference evidence="1 2" key="1">
    <citation type="submission" date="2019-11" db="EMBL/GenBank/DDBJ databases">
        <title>Implementation of targeted gown and glove precautions to prevent Staphylococcus aureus acquisition in community-based nursing homes.</title>
        <authorList>
            <person name="Stine O.C."/>
        </authorList>
    </citation>
    <scope>NUCLEOTIDE SEQUENCE [LARGE SCALE GENOMIC DNA]</scope>
    <source>
        <strain evidence="1 2">S_2023.LVRQ.AN</strain>
    </source>
</reference>
<sequence length="80" mass="9653">MRIEYNYRYYLTENEYKQYHIQLKGFIKKYVATKLADVGEVIHFAQAQQRQGRYVSLYLSYEAAKYFNHVMCTHSLAKDD</sequence>